<name>A0A9D2MTQ2_9FIRM</name>
<evidence type="ECO:0008006" key="3">
    <source>
        <dbReference type="Google" id="ProtNLM"/>
    </source>
</evidence>
<dbReference type="AlphaFoldDB" id="A0A9D2MTQ2"/>
<dbReference type="EMBL" id="DWXE01000040">
    <property type="protein sequence ID" value="HJB91917.1"/>
    <property type="molecule type" value="Genomic_DNA"/>
</dbReference>
<reference evidence="1" key="1">
    <citation type="journal article" date="2021" name="PeerJ">
        <title>Extensive microbial diversity within the chicken gut microbiome revealed by metagenomics and culture.</title>
        <authorList>
            <person name="Gilroy R."/>
            <person name="Ravi A."/>
            <person name="Getino M."/>
            <person name="Pursley I."/>
            <person name="Horton D.L."/>
            <person name="Alikhan N.F."/>
            <person name="Baker D."/>
            <person name="Gharbi K."/>
            <person name="Hall N."/>
            <person name="Watson M."/>
            <person name="Adriaenssens E.M."/>
            <person name="Foster-Nyarko E."/>
            <person name="Jarju S."/>
            <person name="Secka A."/>
            <person name="Antonio M."/>
            <person name="Oren A."/>
            <person name="Chaudhuri R.R."/>
            <person name="La Ragione R."/>
            <person name="Hildebrand F."/>
            <person name="Pallen M.J."/>
        </authorList>
    </citation>
    <scope>NUCLEOTIDE SEQUENCE</scope>
    <source>
        <strain evidence="1">USAMLcec3-2134</strain>
    </source>
</reference>
<proteinExistence type="predicted"/>
<dbReference type="InterPro" id="IPR027417">
    <property type="entry name" value="P-loop_NTPase"/>
</dbReference>
<evidence type="ECO:0000313" key="1">
    <source>
        <dbReference type="EMBL" id="HJB91917.1"/>
    </source>
</evidence>
<organism evidence="1 2">
    <name type="scientific">Candidatus Eisenbergiella merdigallinarum</name>
    <dbReference type="NCBI Taxonomy" id="2838552"/>
    <lineage>
        <taxon>Bacteria</taxon>
        <taxon>Bacillati</taxon>
        <taxon>Bacillota</taxon>
        <taxon>Clostridia</taxon>
        <taxon>Lachnospirales</taxon>
        <taxon>Lachnospiraceae</taxon>
        <taxon>Eisenbergiella</taxon>
    </lineage>
</organism>
<dbReference type="Proteomes" id="UP000886883">
    <property type="component" value="Unassembled WGS sequence"/>
</dbReference>
<dbReference type="SUPFAM" id="SSF52540">
    <property type="entry name" value="P-loop containing nucleoside triphosphate hydrolases"/>
    <property type="match status" value="1"/>
</dbReference>
<sequence length="1037" mass="122941">MKKKWEQENSFYKVGIRLLSPVQLENIFPNYRDLLDRIEDYREKAGERREEAADHDQYNLMYDNVFSIFGKRGTGKTSVAFTLQSIIEKNGEDMVLPIIIPEVIPDECSALVWLFAIIREKVEELERENCRERRRQKDEGWEICHYRERDTKPLTNRLDALQELLFAGKYNPSGEPSYYRAVENSAKQVVSSYRFSHEVARFWDALVEELKKRGKKGEGKRSPLIFFIFDDVDLEPQKVTELLSIIIKYLSHPNLIVLTTADEELFLEVIENNLDRAIGRLPKEWRAYLRSTKGQQWRFWDEEEPREREGDLIVQTSRMYLGKVLPTSTRYYLQLFESAWQKRQFRLDDREFLGDSMCRLVEWLEEKEEGEDTFLRRGGKILLFYINFMGDTSRQIGNAYLEFKTFLHSMARETELAQSAEWDREHGLNRIYQQCRYFLYTEISANHDLAAEIDNLDRFVNGIFQMDFNQWRFYVNYNYLNDFLEELRREKYDGKPDKLITPVLQLYALSMLLENVLLILEKRISDGITGRKRVHGIVRMCSFITNHIFAGQSLFRTDLDADSFFLHYNQLFDKLGMMGGNDDHPGRFYQGYLYAFLDAPYEKKELHYYGLRRMMEGSRDWLNTMAGQIAMVYGSMYLVDEQDAKTCVIFGEEDCVTAYQETIREEQEKHFRGLFEPLDLYEEAGNFLDRLREDSGRYLKREEHSFGEFIDRLERELMQQESARSGDDQTHRYLLMGDLIREVLRRGGDRSLETFLSLYADAAEEEEDRLMGVLRGEEPVNGLMRTLVNGCQEWDFGPHRMALFERSDWLDRLRSLQTPLEEGNRQRQALCAKLGRMMKKRTRQEEDIWSVLEDATLYRTIREYLESLWEKTPRMPVEEEKRTKEEVSGLLANMDIIIDLNQKEELKAAVQIGVIVGLMQQLQKIYICQTVRRKYDSGHSRSAQGMKWKRSVDGQQETADRAYYYEMFVSMKEILEGTAGWKDWILEEYPDGKTAFVRQEERRIKKEMPVLRNFLRRSVELQKGKYIRALLGRDWDE</sequence>
<accession>A0A9D2MTQ2</accession>
<evidence type="ECO:0000313" key="2">
    <source>
        <dbReference type="Proteomes" id="UP000886883"/>
    </source>
</evidence>
<gene>
    <name evidence="1" type="ORF">H9763_10715</name>
</gene>
<reference evidence="1" key="2">
    <citation type="submission" date="2021-04" db="EMBL/GenBank/DDBJ databases">
        <authorList>
            <person name="Gilroy R."/>
        </authorList>
    </citation>
    <scope>NUCLEOTIDE SEQUENCE</scope>
    <source>
        <strain evidence="1">USAMLcec3-2134</strain>
    </source>
</reference>
<comment type="caution">
    <text evidence="1">The sequence shown here is derived from an EMBL/GenBank/DDBJ whole genome shotgun (WGS) entry which is preliminary data.</text>
</comment>
<protein>
    <recommendedName>
        <fullName evidence="3">KAP NTPase domain-containing protein</fullName>
    </recommendedName>
</protein>